<dbReference type="Proteomes" id="UP000015527">
    <property type="component" value="Unassembled WGS sequence"/>
</dbReference>
<accession>T0HG28</accession>
<evidence type="ECO:0000313" key="1">
    <source>
        <dbReference type="EMBL" id="EQB15301.1"/>
    </source>
</evidence>
<organism evidence="1 2">
    <name type="scientific">Novosphingobium lindaniclasticum LE124</name>
    <dbReference type="NCBI Taxonomy" id="1096930"/>
    <lineage>
        <taxon>Bacteria</taxon>
        <taxon>Pseudomonadati</taxon>
        <taxon>Pseudomonadota</taxon>
        <taxon>Alphaproteobacteria</taxon>
        <taxon>Sphingomonadales</taxon>
        <taxon>Sphingomonadaceae</taxon>
        <taxon>Novosphingobium</taxon>
    </lineage>
</organism>
<protein>
    <submittedName>
        <fullName evidence="1">Uncharacterized protein</fullName>
    </submittedName>
</protein>
<sequence>MDERARSFLVWMLARRDARRGQLAVDWPELAS</sequence>
<reference evidence="1 2" key="1">
    <citation type="journal article" date="2013" name="Genome Announc.">
        <title>Genome Sequence of Novosphingobium lindaniclasticum LE124T, Isolated from a Hexachlorocyclohexane Dumpsite.</title>
        <authorList>
            <person name="Saxena A."/>
            <person name="Nayyar N."/>
            <person name="Sangwan N."/>
            <person name="Kumari R."/>
            <person name="Khurana J.P."/>
            <person name="Lal R."/>
        </authorList>
    </citation>
    <scope>NUCLEOTIDE SEQUENCE [LARGE SCALE GENOMIC DNA]</scope>
    <source>
        <strain evidence="1 2">LE124</strain>
    </source>
</reference>
<dbReference type="EMBL" id="ATHL01000076">
    <property type="protein sequence ID" value="EQB15301.1"/>
    <property type="molecule type" value="Genomic_DNA"/>
</dbReference>
<name>T0HG28_9SPHN</name>
<proteinExistence type="predicted"/>
<gene>
    <name evidence="1" type="ORF">L284_11740</name>
</gene>
<comment type="caution">
    <text evidence="1">The sequence shown here is derived from an EMBL/GenBank/DDBJ whole genome shotgun (WGS) entry which is preliminary data.</text>
</comment>
<keyword evidence="2" id="KW-1185">Reference proteome</keyword>
<dbReference type="AlphaFoldDB" id="T0HG28"/>
<evidence type="ECO:0000313" key="2">
    <source>
        <dbReference type="Proteomes" id="UP000015527"/>
    </source>
</evidence>
<dbReference type="PATRIC" id="fig|1096930.3.peg.2335"/>